<name>A0A6P4E2Q9_DRORH</name>
<accession>A0A6P4E2Q9</accession>
<evidence type="ECO:0000256" key="1">
    <source>
        <dbReference type="SAM" id="MobiDB-lite"/>
    </source>
</evidence>
<feature type="region of interest" description="Disordered" evidence="1">
    <location>
        <begin position="70"/>
        <end position="343"/>
    </location>
</feature>
<protein>
    <submittedName>
        <fullName evidence="2">Verprolin-like</fullName>
    </submittedName>
</protein>
<dbReference type="GeneID" id="108037429"/>
<reference evidence="2" key="1">
    <citation type="submission" date="2025-08" db="UniProtKB">
        <authorList>
            <consortium name="RefSeq"/>
        </authorList>
    </citation>
    <scope>IDENTIFICATION</scope>
</reference>
<feature type="compositionally biased region" description="Basic residues" evidence="1">
    <location>
        <begin position="321"/>
        <end position="337"/>
    </location>
</feature>
<gene>
    <name evidence="2" type="primary">LOC108037429</name>
</gene>
<sequence>MGKPNAKIDSPPPLVAIRAPPRRSPRILAANNAASPRPLANTSFAGPSPPISPSWCEGLSLEDMVAAIVDEKEPRDLPHGHPHLTAPPLHADMDVPAQVPLPRAPAAPLSVYIEISDDEIGEVGPPSSQQGGGESDTTEERLSPEPAASPSLEELIEQLSPLPWEDEAPPAPAGHLPGRPADCTLVPASPPAALRTRHARETPRTPPPRPSATTQKRMQQVLASPDGPTTSAAARSRAAARAAIAAAATCASPARAPSPRGSFDHHQPAHPAGIPATRHRRLAVEIPPSAPTPSSQPRPRAAGDFGGRQSPPSRTMANRGGAHRRRLRDRFRARGTRAAHADT</sequence>
<feature type="region of interest" description="Disordered" evidence="1">
    <location>
        <begin position="1"/>
        <end position="55"/>
    </location>
</feature>
<proteinExistence type="predicted"/>
<feature type="compositionally biased region" description="Low complexity" evidence="1">
    <location>
        <begin position="228"/>
        <end position="260"/>
    </location>
</feature>
<evidence type="ECO:0000313" key="2">
    <source>
        <dbReference type="RefSeq" id="XP_016969473.1"/>
    </source>
</evidence>
<feature type="compositionally biased region" description="Basic and acidic residues" evidence="1">
    <location>
        <begin position="70"/>
        <end position="79"/>
    </location>
</feature>
<organism evidence="2">
    <name type="scientific">Drosophila rhopaloa</name>
    <name type="common">Fruit fly</name>
    <dbReference type="NCBI Taxonomy" id="1041015"/>
    <lineage>
        <taxon>Eukaryota</taxon>
        <taxon>Metazoa</taxon>
        <taxon>Ecdysozoa</taxon>
        <taxon>Arthropoda</taxon>
        <taxon>Hexapoda</taxon>
        <taxon>Insecta</taxon>
        <taxon>Pterygota</taxon>
        <taxon>Neoptera</taxon>
        <taxon>Endopterygota</taxon>
        <taxon>Diptera</taxon>
        <taxon>Brachycera</taxon>
        <taxon>Muscomorpha</taxon>
        <taxon>Ephydroidea</taxon>
        <taxon>Drosophilidae</taxon>
        <taxon>Drosophila</taxon>
        <taxon>Sophophora</taxon>
    </lineage>
</organism>
<dbReference type="AlphaFoldDB" id="A0A6P4E2Q9"/>
<dbReference type="RefSeq" id="XP_016969473.1">
    <property type="nucleotide sequence ID" value="XM_017113984.1"/>
</dbReference>
<dbReference type="RefSeq" id="XP_016969473.2">
    <property type="nucleotide sequence ID" value="XM_017113984.2"/>
</dbReference>